<keyword evidence="2" id="KW-0378">Hydrolase</keyword>
<evidence type="ECO:0000313" key="2">
    <source>
        <dbReference type="EMBL" id="QQR92744.1"/>
    </source>
</evidence>
<dbReference type="EMBL" id="CP064981">
    <property type="protein sequence ID" value="QQR92744.1"/>
    <property type="molecule type" value="Genomic_DNA"/>
</dbReference>
<dbReference type="Pfam" id="PF00753">
    <property type="entry name" value="Lactamase_B"/>
    <property type="match status" value="1"/>
</dbReference>
<dbReference type="SUPFAM" id="SSF56281">
    <property type="entry name" value="Metallo-hydrolase/oxidoreductase"/>
    <property type="match status" value="1"/>
</dbReference>
<dbReference type="GO" id="GO:0016787">
    <property type="term" value="F:hydrolase activity"/>
    <property type="evidence" value="ECO:0007669"/>
    <property type="project" value="UniProtKB-KW"/>
</dbReference>
<organism evidence="2">
    <name type="scientific">Candidatus Iainarchaeum sp</name>
    <dbReference type="NCBI Taxonomy" id="3101447"/>
    <lineage>
        <taxon>Archaea</taxon>
        <taxon>Candidatus Iainarchaeota</taxon>
        <taxon>Candidatus Iainarchaeia</taxon>
        <taxon>Candidatus Iainarchaeales</taxon>
        <taxon>Candidatus Iainarchaeaceae</taxon>
        <taxon>Candidatus Iainarchaeum</taxon>
    </lineage>
</organism>
<dbReference type="Gene3D" id="3.60.15.10">
    <property type="entry name" value="Ribonuclease Z/Hydroxyacylglutathione hydrolase-like"/>
    <property type="match status" value="1"/>
</dbReference>
<dbReference type="PANTHER" id="PTHR42951">
    <property type="entry name" value="METALLO-BETA-LACTAMASE DOMAIN-CONTAINING"/>
    <property type="match status" value="1"/>
</dbReference>
<dbReference type="SMART" id="SM00849">
    <property type="entry name" value="Lactamase_B"/>
    <property type="match status" value="1"/>
</dbReference>
<name>A0A7T9DJZ2_9ARCH</name>
<dbReference type="InterPro" id="IPR001279">
    <property type="entry name" value="Metallo-B-lactamas"/>
</dbReference>
<sequence>MWEEITDNVYAAFGADNSANAYVLVGKQTALIDTGLVQSSRQLKEGLASIGLTPKDVNLILHTHGHIDNIASDYLFPKAQVWMHPGDALYVNAKDAQFAHLEKVGVKENKWMPVHQTFTEKQKFDLGNLSVQVLFTPGHTKGSVSFMEENKRLLFCGDALFATGLGRWDLLTGNKPQVISSARKILFSSPKMILPGHGLPMKARGSASIARQLERLMTEELPENFV</sequence>
<evidence type="ECO:0000259" key="1">
    <source>
        <dbReference type="SMART" id="SM00849"/>
    </source>
</evidence>
<dbReference type="PANTHER" id="PTHR42951:SF17">
    <property type="entry name" value="METALLO-BETA-LACTAMASE DOMAIN-CONTAINING PROTEIN"/>
    <property type="match status" value="1"/>
</dbReference>
<dbReference type="Proteomes" id="UP000596004">
    <property type="component" value="Chromosome"/>
</dbReference>
<feature type="domain" description="Metallo-beta-lactamase" evidence="1">
    <location>
        <begin position="18"/>
        <end position="197"/>
    </location>
</feature>
<gene>
    <name evidence="2" type="ORF">IPJ89_00680</name>
</gene>
<protein>
    <submittedName>
        <fullName evidence="2">MBL fold metallo-hydrolase</fullName>
    </submittedName>
</protein>
<dbReference type="InterPro" id="IPR050855">
    <property type="entry name" value="NDM-1-like"/>
</dbReference>
<dbReference type="AlphaFoldDB" id="A0A7T9DJZ2"/>
<proteinExistence type="predicted"/>
<dbReference type="InterPro" id="IPR036866">
    <property type="entry name" value="RibonucZ/Hydroxyglut_hydro"/>
</dbReference>
<dbReference type="CDD" id="cd06262">
    <property type="entry name" value="metallo-hydrolase-like_MBL-fold"/>
    <property type="match status" value="1"/>
</dbReference>
<reference evidence="2" key="1">
    <citation type="submission" date="2020-11" db="EMBL/GenBank/DDBJ databases">
        <title>Connecting structure to function with the recovery of over 1000 high-quality activated sludge metagenome-assembled genomes encoding full-length rRNA genes using long-read sequencing.</title>
        <authorList>
            <person name="Singleton C.M."/>
            <person name="Petriglieri F."/>
            <person name="Kristensen J.M."/>
            <person name="Kirkegaard R.H."/>
            <person name="Michaelsen T.Y."/>
            <person name="Andersen M.H."/>
            <person name="Karst S.M."/>
            <person name="Dueholm M.S."/>
            <person name="Nielsen P.H."/>
            <person name="Albertsen M."/>
        </authorList>
    </citation>
    <scope>NUCLEOTIDE SEQUENCE</scope>
    <source>
        <strain evidence="2">Fred_18-Q3-R57-64_BAT3C.431</strain>
    </source>
</reference>
<accession>A0A7T9DJZ2</accession>